<dbReference type="InterPro" id="IPR035986">
    <property type="entry name" value="PKD_dom_sf"/>
</dbReference>
<dbReference type="STRING" id="487685.SAMN04488696_0726"/>
<dbReference type="Pfam" id="PF18911">
    <property type="entry name" value="PKD_4"/>
    <property type="match status" value="1"/>
</dbReference>
<dbReference type="Gene3D" id="2.60.40.680">
    <property type="match status" value="1"/>
</dbReference>
<dbReference type="SUPFAM" id="SSF49313">
    <property type="entry name" value="Cadherin-like"/>
    <property type="match status" value="1"/>
</dbReference>
<evidence type="ECO:0000313" key="3">
    <source>
        <dbReference type="Proteomes" id="UP000198535"/>
    </source>
</evidence>
<dbReference type="Pfam" id="PF05345">
    <property type="entry name" value="He_PIG"/>
    <property type="match status" value="1"/>
</dbReference>
<dbReference type="InterPro" id="IPR000601">
    <property type="entry name" value="PKD_dom"/>
</dbReference>
<protein>
    <submittedName>
        <fullName evidence="2">Cohesin domain-containing protein</fullName>
    </submittedName>
</protein>
<dbReference type="SMART" id="SM00089">
    <property type="entry name" value="PKD"/>
    <property type="match status" value="1"/>
</dbReference>
<name>A0A1I4PKZ1_9EURY</name>
<evidence type="ECO:0000313" key="2">
    <source>
        <dbReference type="EMBL" id="SFM28266.1"/>
    </source>
</evidence>
<dbReference type="OrthoDB" id="125531at2157"/>
<keyword evidence="3" id="KW-1185">Reference proteome</keyword>
<dbReference type="Proteomes" id="UP000198535">
    <property type="component" value="Unassembled WGS sequence"/>
</dbReference>
<dbReference type="InterPro" id="IPR013783">
    <property type="entry name" value="Ig-like_fold"/>
</dbReference>
<sequence>MNIKKRSNLFFIFTFITLIAVLVLAGNTSSEQLDVSEITVVPSSYQVEPGSTFTVAVDLYPAVPVSGVQFDMGYTDPGISVTGISEGDIFSIYGSSTVFELKSDTQSSTSTGTIYSAILDNRSVSESGNVAVLTMIAGDDIGYQTFDLDGIILSDASSNPVSYTAKDAVILIDSTPVLAETGIVQATENKTLDLTLQANDADDDVLSFSATSLPDGASFDTSTGTLLWTPDTTQVGQHSLEVTVTDGYLNDTKVLTIDVFPSDLPPVAYTNGPYVVRAGKKFKFSSTGSYDPDGTIMSYTWDLGDGSTAIGPEPFHTYSTAGVYTVTLTVMDNAGNIGTDVTTVTVENFFKFYLDKFK</sequence>
<dbReference type="CDD" id="cd00146">
    <property type="entry name" value="PKD"/>
    <property type="match status" value="1"/>
</dbReference>
<dbReference type="GO" id="GO:0005509">
    <property type="term" value="F:calcium ion binding"/>
    <property type="evidence" value="ECO:0007669"/>
    <property type="project" value="InterPro"/>
</dbReference>
<dbReference type="InterPro" id="IPR008965">
    <property type="entry name" value="CBM2/CBM3_carb-bd_dom_sf"/>
</dbReference>
<dbReference type="AlphaFoldDB" id="A0A1I4PKZ1"/>
<organism evidence="2 3">
    <name type="scientific">Methanolobus profundi</name>
    <dbReference type="NCBI Taxonomy" id="487685"/>
    <lineage>
        <taxon>Archaea</taxon>
        <taxon>Methanobacteriati</taxon>
        <taxon>Methanobacteriota</taxon>
        <taxon>Stenosarchaea group</taxon>
        <taxon>Methanomicrobia</taxon>
        <taxon>Methanosarcinales</taxon>
        <taxon>Methanosarcinaceae</taxon>
        <taxon>Methanolobus</taxon>
    </lineage>
</organism>
<dbReference type="PROSITE" id="PS50093">
    <property type="entry name" value="PKD"/>
    <property type="match status" value="1"/>
</dbReference>
<accession>A0A1I4PKZ1</accession>
<dbReference type="EMBL" id="FOUJ01000001">
    <property type="protein sequence ID" value="SFM28266.1"/>
    <property type="molecule type" value="Genomic_DNA"/>
</dbReference>
<dbReference type="InterPro" id="IPR006644">
    <property type="entry name" value="Cadg"/>
</dbReference>
<dbReference type="SUPFAM" id="SSF49299">
    <property type="entry name" value="PKD domain"/>
    <property type="match status" value="1"/>
</dbReference>
<proteinExistence type="predicted"/>
<dbReference type="GO" id="GO:0030246">
    <property type="term" value="F:carbohydrate binding"/>
    <property type="evidence" value="ECO:0007669"/>
    <property type="project" value="InterPro"/>
</dbReference>
<dbReference type="Gene3D" id="2.60.40.10">
    <property type="entry name" value="Immunoglobulins"/>
    <property type="match status" value="2"/>
</dbReference>
<dbReference type="InterPro" id="IPR015919">
    <property type="entry name" value="Cadherin-like_sf"/>
</dbReference>
<dbReference type="SUPFAM" id="SSF49384">
    <property type="entry name" value="Carbohydrate-binding domain"/>
    <property type="match status" value="1"/>
</dbReference>
<dbReference type="RefSeq" id="WP_091933255.1">
    <property type="nucleotide sequence ID" value="NZ_FOUJ01000001.1"/>
</dbReference>
<dbReference type="SMART" id="SM00736">
    <property type="entry name" value="CADG"/>
    <property type="match status" value="1"/>
</dbReference>
<feature type="domain" description="PKD" evidence="1">
    <location>
        <begin position="265"/>
        <end position="347"/>
    </location>
</feature>
<gene>
    <name evidence="2" type="ORF">SAMN04488696_0726</name>
</gene>
<evidence type="ECO:0000259" key="1">
    <source>
        <dbReference type="PROSITE" id="PS50093"/>
    </source>
</evidence>
<reference evidence="3" key="1">
    <citation type="submission" date="2016-10" db="EMBL/GenBank/DDBJ databases">
        <authorList>
            <person name="Varghese N."/>
            <person name="Submissions S."/>
        </authorList>
    </citation>
    <scope>NUCLEOTIDE SEQUENCE [LARGE SCALE GENOMIC DNA]</scope>
    <source>
        <strain evidence="3">Mob M</strain>
    </source>
</reference>
<dbReference type="GO" id="GO:0016020">
    <property type="term" value="C:membrane"/>
    <property type="evidence" value="ECO:0007669"/>
    <property type="project" value="InterPro"/>
</dbReference>
<dbReference type="InterPro" id="IPR022409">
    <property type="entry name" value="PKD/Chitinase_dom"/>
</dbReference>